<evidence type="ECO:0000256" key="1">
    <source>
        <dbReference type="SAM" id="MobiDB-lite"/>
    </source>
</evidence>
<evidence type="ECO:0000313" key="4">
    <source>
        <dbReference type="WBParaSite" id="maker-unitig_20757-snap-gene-0.2-mRNA-1"/>
    </source>
</evidence>
<dbReference type="WBParaSite" id="maker-unitig_20757-snap-gene-0.2-mRNA-1">
    <property type="protein sequence ID" value="maker-unitig_20757-snap-gene-0.2-mRNA-1"/>
    <property type="gene ID" value="maker-unitig_20757-snap-gene-0.2"/>
</dbReference>
<sequence>MMKLLALSTSLATVSPASSPPIVESGSVGRRGCEASASPPV</sequence>
<name>A0A1I8F674_9PLAT</name>
<feature type="chain" id="PRO_5009318593" evidence="2">
    <location>
        <begin position="20"/>
        <end position="41"/>
    </location>
</feature>
<proteinExistence type="predicted"/>
<dbReference type="Proteomes" id="UP000095280">
    <property type="component" value="Unplaced"/>
</dbReference>
<protein>
    <submittedName>
        <fullName evidence="4">Secreted protein</fullName>
    </submittedName>
</protein>
<accession>A0A1I8F674</accession>
<feature type="region of interest" description="Disordered" evidence="1">
    <location>
        <begin position="14"/>
        <end position="41"/>
    </location>
</feature>
<keyword evidence="3" id="KW-1185">Reference proteome</keyword>
<evidence type="ECO:0000313" key="3">
    <source>
        <dbReference type="Proteomes" id="UP000095280"/>
    </source>
</evidence>
<organism evidence="3 4">
    <name type="scientific">Macrostomum lignano</name>
    <dbReference type="NCBI Taxonomy" id="282301"/>
    <lineage>
        <taxon>Eukaryota</taxon>
        <taxon>Metazoa</taxon>
        <taxon>Spiralia</taxon>
        <taxon>Lophotrochozoa</taxon>
        <taxon>Platyhelminthes</taxon>
        <taxon>Rhabditophora</taxon>
        <taxon>Macrostomorpha</taxon>
        <taxon>Macrostomida</taxon>
        <taxon>Macrostomidae</taxon>
        <taxon>Macrostomum</taxon>
    </lineage>
</organism>
<reference evidence="4" key="1">
    <citation type="submission" date="2016-11" db="UniProtKB">
        <authorList>
            <consortium name="WormBaseParasite"/>
        </authorList>
    </citation>
    <scope>IDENTIFICATION</scope>
</reference>
<feature type="signal peptide" evidence="2">
    <location>
        <begin position="1"/>
        <end position="19"/>
    </location>
</feature>
<evidence type="ECO:0000256" key="2">
    <source>
        <dbReference type="SAM" id="SignalP"/>
    </source>
</evidence>
<dbReference type="AlphaFoldDB" id="A0A1I8F674"/>
<keyword evidence="2" id="KW-0732">Signal</keyword>